<evidence type="ECO:0000256" key="2">
    <source>
        <dbReference type="ARBA" id="ARBA00010617"/>
    </source>
</evidence>
<keyword evidence="6" id="KW-0408">Iron</keyword>
<dbReference type="GO" id="GO:0016705">
    <property type="term" value="F:oxidoreductase activity, acting on paired donors, with incorporation or reduction of molecular oxygen"/>
    <property type="evidence" value="ECO:0007669"/>
    <property type="project" value="InterPro"/>
</dbReference>
<reference evidence="10 11" key="1">
    <citation type="submission" date="2018-11" db="EMBL/GenBank/DDBJ databases">
        <title>Pseudaminobacter arsenicus sp. nov., an arsenic-resistant bacterium isolated from arsenic-rich aquifers.</title>
        <authorList>
            <person name="Mu Y."/>
        </authorList>
    </citation>
    <scope>NUCLEOTIDE SEQUENCE [LARGE SCALE GENOMIC DNA]</scope>
    <source>
        <strain evidence="10 11">CB3</strain>
    </source>
</reference>
<dbReference type="PANTHER" id="PTHR30521:SF0">
    <property type="entry name" value="DYP-TYPE PEROXIDASE FAMILY PROTEIN"/>
    <property type="match status" value="1"/>
</dbReference>
<protein>
    <submittedName>
        <fullName evidence="10">Cytochrome P450</fullName>
    </submittedName>
</protein>
<dbReference type="InterPro" id="IPR011008">
    <property type="entry name" value="Dimeric_a/b-barrel"/>
</dbReference>
<sequence>MTTTKYYAAIHKAQATQPPLEELPDFDIQRLRSKGLGARLTSHFLENPRWALALLRRFWPNLKIGRFLLVTKSQDVRDILERQDEFETPYGSEMAEMAGGANFILGMRDGPAYRRMKSTVLSAFPVDEVEQMVRPIAARHAVEIMRGAAPGFDVVDGLLRVVPVRICRDYFGMLIDDEREFGDWANALSGIFFADPFASPVVRELAVVAADRMTKAIDRSVEAVRAGRINAETPLGRLVAMLDAPSPLLSLGELHSIMMGMIAGFTPTNLLASANCLDVVLSRPEAQSAIETAVRAGDIEALDRAIREAMRFKPIWIGPFRYVTRDALIARGTSRERLIKAGTTVMPSTLSAMFDADAVSDPEMFDPDRPARDYLVYGHGIHLCIGAAIAKVQIGECFRALFAKVGVRRAKGRAGRLVRLGAYPQHLKIEFEQSPLSKTVSQSMVTVVCEIRRGTSLAELRAKVERLGNPAIHEIDNALDASGIIHFASLAVACKADPADEGPDDVAHLVLELSGDGSQDEVLEEFTHQAGPFIGEIFEAAAGFDGAEPLEKFLRRHALKISPSFGSNSGLVFSGTPGHSVARIQAEADLADAVRAMIDEAGPAKESRAGALLALVRRRLASDEDRAWAFEPADSLLEKPKGSVWRAVKATLMAPPILAVVILVLAVFWWITYTVVFDYRPGILRNLLVGGSALVLTLAGLTLLLAFVALLFFFALRRLEKRDPSGADLVSMDRLNDILARENRGAQNNLTAISSVKPGSLRRLALRVAFYLISISARNVFRPGMLASIDTIHFARWVLLPGTNQLMFFSNFGGGWESYLEDFIVKAHAGLTSVWSNTLGFPKTRALFFEGATDGDRFKRWARAQQIPTLFWYRAYPEINTLRIRINSMIRQGIARGHTESEARDWLALFGSLPRPAGAIETEEMQSIIFGALGPLKHAAMVAVNIPDGLAHAGRRAWLEFVTAHTSFGDRLPQGRAMMAVFGPEGLRRLGLDDDGRDPLATFPLAFRQGMGNAARSRMLDDIGPNAPERWEWGSAAKPVDAMVICYAADLDALVAHVAELEHVTKAAGMGITARLPLIVRRRGKLPLEHFGFADGVSQPTIKGLRGGASGPDMHNIAPGEFIFGYKDEYGRYPPTPTIPASRDEEGLLSSVSGEGEPLPSSQAHLRDFGRNGSFVVIRQLEQHVEQFDNFCCSAAAQVRQRTGNEAIDAEWVAAKMVGRWRDGTSLVRNPNGRPAREPDNDFTYGAEDPQGLFCPLGSHVRRANPRDSLGPDRETQLRISKRHRILRRGRTYEKDGEKGLLFICLNADIERQYEFMQQTWVSSGSFHGLPQEKDPTIGYQNGSGRFSIPTHDGAVILSGLPSFVTTRGGGYFFMPSRSALRYMMSRL</sequence>
<dbReference type="PRINTS" id="PR00359">
    <property type="entry name" value="BP450"/>
</dbReference>
<dbReference type="PANTHER" id="PTHR30521">
    <property type="entry name" value="DEFERROCHELATASE/PEROXIDASE"/>
    <property type="match status" value="1"/>
</dbReference>
<dbReference type="OrthoDB" id="236246at2"/>
<dbReference type="Gene3D" id="1.10.630.10">
    <property type="entry name" value="Cytochrome P450"/>
    <property type="match status" value="1"/>
</dbReference>
<evidence type="ECO:0000256" key="6">
    <source>
        <dbReference type="ARBA" id="ARBA00023004"/>
    </source>
</evidence>
<evidence type="ECO:0000313" key="11">
    <source>
        <dbReference type="Proteomes" id="UP000281647"/>
    </source>
</evidence>
<feature type="region of interest" description="Disordered" evidence="7">
    <location>
        <begin position="1137"/>
        <end position="1161"/>
    </location>
</feature>
<evidence type="ECO:0000256" key="4">
    <source>
        <dbReference type="ARBA" id="ARBA00022723"/>
    </source>
</evidence>
<dbReference type="InterPro" id="IPR002397">
    <property type="entry name" value="Cyt_P450_B"/>
</dbReference>
<gene>
    <name evidence="10" type="ORF">EET67_01250</name>
</gene>
<dbReference type="InterPro" id="IPR001128">
    <property type="entry name" value="Cyt_P450"/>
</dbReference>
<evidence type="ECO:0000259" key="9">
    <source>
        <dbReference type="Pfam" id="PF20628"/>
    </source>
</evidence>
<dbReference type="InterPro" id="IPR006314">
    <property type="entry name" value="Dyp_peroxidase"/>
</dbReference>
<comment type="cofactor">
    <cofactor evidence="1">
        <name>heme b</name>
        <dbReference type="ChEBI" id="CHEBI:60344"/>
    </cofactor>
</comment>
<feature type="transmembrane region" description="Helical" evidence="8">
    <location>
        <begin position="691"/>
        <end position="716"/>
    </location>
</feature>
<evidence type="ECO:0000256" key="7">
    <source>
        <dbReference type="SAM" id="MobiDB-lite"/>
    </source>
</evidence>
<dbReference type="GO" id="GO:0020037">
    <property type="term" value="F:heme binding"/>
    <property type="evidence" value="ECO:0007669"/>
    <property type="project" value="InterPro"/>
</dbReference>
<proteinExistence type="inferred from homology"/>
<evidence type="ECO:0000313" key="10">
    <source>
        <dbReference type="EMBL" id="RUM99557.1"/>
    </source>
</evidence>
<keyword evidence="11" id="KW-1185">Reference proteome</keyword>
<comment type="caution">
    <text evidence="10">The sequence shown here is derived from an EMBL/GenBank/DDBJ whole genome shotgun (WGS) entry which is preliminary data.</text>
</comment>
<feature type="transmembrane region" description="Helical" evidence="8">
    <location>
        <begin position="650"/>
        <end position="671"/>
    </location>
</feature>
<dbReference type="RefSeq" id="WP_128625797.1">
    <property type="nucleotide sequence ID" value="NZ_RKST01000001.1"/>
</dbReference>
<keyword evidence="8" id="KW-0472">Membrane</keyword>
<feature type="domain" description="Dyp-type peroxidase C-terminal" evidence="9">
    <location>
        <begin position="1171"/>
        <end position="1322"/>
    </location>
</feature>
<dbReference type="GO" id="GO:0004497">
    <property type="term" value="F:monooxygenase activity"/>
    <property type="evidence" value="ECO:0007669"/>
    <property type="project" value="InterPro"/>
</dbReference>
<dbReference type="InterPro" id="IPR048328">
    <property type="entry name" value="Dyp_perox_C"/>
</dbReference>
<keyword evidence="8" id="KW-1133">Transmembrane helix</keyword>
<accession>A0A432VBL2</accession>
<dbReference type="GO" id="GO:0005506">
    <property type="term" value="F:iron ion binding"/>
    <property type="evidence" value="ECO:0007669"/>
    <property type="project" value="InterPro"/>
</dbReference>
<dbReference type="Proteomes" id="UP000281647">
    <property type="component" value="Unassembled WGS sequence"/>
</dbReference>
<keyword evidence="5" id="KW-0560">Oxidoreductase</keyword>
<comment type="similarity">
    <text evidence="2">Belongs to the cytochrome P450 family.</text>
</comment>
<dbReference type="SUPFAM" id="SSF54909">
    <property type="entry name" value="Dimeric alpha+beta barrel"/>
    <property type="match status" value="1"/>
</dbReference>
<dbReference type="InterPro" id="IPR036396">
    <property type="entry name" value="Cyt_P450_sf"/>
</dbReference>
<dbReference type="Pfam" id="PF00067">
    <property type="entry name" value="p450"/>
    <property type="match status" value="1"/>
</dbReference>
<evidence type="ECO:0000256" key="1">
    <source>
        <dbReference type="ARBA" id="ARBA00001970"/>
    </source>
</evidence>
<dbReference type="SUPFAM" id="SSF48264">
    <property type="entry name" value="Cytochrome P450"/>
    <property type="match status" value="1"/>
</dbReference>
<dbReference type="EMBL" id="RKST01000001">
    <property type="protein sequence ID" value="RUM99557.1"/>
    <property type="molecule type" value="Genomic_DNA"/>
</dbReference>
<keyword evidence="3" id="KW-0575">Peroxidase</keyword>
<keyword evidence="4" id="KW-0479">Metal-binding</keyword>
<evidence type="ECO:0000256" key="8">
    <source>
        <dbReference type="SAM" id="Phobius"/>
    </source>
</evidence>
<dbReference type="PROSITE" id="PS51404">
    <property type="entry name" value="DYP_PEROXIDASE"/>
    <property type="match status" value="1"/>
</dbReference>
<evidence type="ECO:0000256" key="5">
    <source>
        <dbReference type="ARBA" id="ARBA00023002"/>
    </source>
</evidence>
<name>A0A432VBL2_9HYPH</name>
<dbReference type="Pfam" id="PF20628">
    <property type="entry name" value="Dyp_perox_C"/>
    <property type="match status" value="1"/>
</dbReference>
<keyword evidence="8" id="KW-0812">Transmembrane</keyword>
<dbReference type="GO" id="GO:0004601">
    <property type="term" value="F:peroxidase activity"/>
    <property type="evidence" value="ECO:0007669"/>
    <property type="project" value="UniProtKB-KW"/>
</dbReference>
<evidence type="ECO:0000256" key="3">
    <source>
        <dbReference type="ARBA" id="ARBA00022559"/>
    </source>
</evidence>
<organism evidence="10 11">
    <name type="scientific">Borborobacter arsenicus</name>
    <dbReference type="NCBI Taxonomy" id="1851146"/>
    <lineage>
        <taxon>Bacteria</taxon>
        <taxon>Pseudomonadati</taxon>
        <taxon>Pseudomonadota</taxon>
        <taxon>Alphaproteobacteria</taxon>
        <taxon>Hyphomicrobiales</taxon>
        <taxon>Phyllobacteriaceae</taxon>
        <taxon>Borborobacter</taxon>
    </lineage>
</organism>
<dbReference type="GO" id="GO:0005829">
    <property type="term" value="C:cytosol"/>
    <property type="evidence" value="ECO:0007669"/>
    <property type="project" value="TreeGrafter"/>
</dbReference>